<protein>
    <submittedName>
        <fullName evidence="1">Uncharacterized protein</fullName>
    </submittedName>
</protein>
<sequence>MTKCKKRRYRGRRRVCYECKSKKPTLKTSPEINLIKIRKQNFTDAKIIQRIGKYKKFEELNLIEKKVMMITSRKYKKLLKIYILNQETLNNSKRLGRERHNEKMR</sequence>
<dbReference type="Proteomes" id="UP000014978">
    <property type="component" value="Unassembled WGS sequence"/>
</dbReference>
<evidence type="ECO:0000313" key="1">
    <source>
        <dbReference type="EMBL" id="EPR79901.1"/>
    </source>
</evidence>
<organism evidence="1 2">
    <name type="scientific">Spraguea lophii (strain 42_110)</name>
    <name type="common">Microsporidian parasite</name>
    <dbReference type="NCBI Taxonomy" id="1358809"/>
    <lineage>
        <taxon>Eukaryota</taxon>
        <taxon>Fungi</taxon>
        <taxon>Fungi incertae sedis</taxon>
        <taxon>Microsporidia</taxon>
        <taxon>Spragueidae</taxon>
        <taxon>Spraguea</taxon>
    </lineage>
</organism>
<dbReference type="HOGENOM" id="CLU_2238342_0_0_1"/>
<reference evidence="2" key="1">
    <citation type="journal article" date="2013" name="PLoS Genet.">
        <title>The genome of Spraguea lophii and the basis of host-microsporidian interactions.</title>
        <authorList>
            <person name="Campbell S.E."/>
            <person name="Williams T.A."/>
            <person name="Yousuf A."/>
            <person name="Soanes D.M."/>
            <person name="Paszkiewicz K.H."/>
            <person name="Williams B.A.P."/>
        </authorList>
    </citation>
    <scope>NUCLEOTIDE SEQUENCE [LARGE SCALE GENOMIC DNA]</scope>
    <source>
        <strain evidence="2">42_110</strain>
    </source>
</reference>
<gene>
    <name evidence="1" type="ORF">SLOPH_2492</name>
</gene>
<evidence type="ECO:0000313" key="2">
    <source>
        <dbReference type="Proteomes" id="UP000014978"/>
    </source>
</evidence>
<dbReference type="EMBL" id="ATCN01000078">
    <property type="protein sequence ID" value="EPR79901.1"/>
    <property type="molecule type" value="Genomic_DNA"/>
</dbReference>
<dbReference type="VEuPathDB" id="MicrosporidiaDB:SLOPH_2492"/>
<dbReference type="AlphaFoldDB" id="S7WAH9"/>
<comment type="caution">
    <text evidence="1">The sequence shown here is derived from an EMBL/GenBank/DDBJ whole genome shotgun (WGS) entry which is preliminary data.</text>
</comment>
<proteinExistence type="predicted"/>
<dbReference type="InParanoid" id="S7WAH9"/>
<keyword evidence="2" id="KW-1185">Reference proteome</keyword>
<accession>S7WAH9</accession>
<name>S7WAH9_SPRLO</name>